<accession>A0ABS6K1W7</accession>
<comment type="caution">
    <text evidence="5">Lacks conserved residue(s) required for the propagation of feature annotation.</text>
</comment>
<feature type="binding site" evidence="5">
    <location>
        <position position="86"/>
    </location>
    <ligand>
        <name>5-phospho-alpha-D-ribose 1-diphosphate</name>
        <dbReference type="ChEBI" id="CHEBI:58017"/>
    </ligand>
</feature>
<comment type="caution">
    <text evidence="8">The sequence shown here is derived from an EMBL/GenBank/DDBJ whole genome shotgun (WGS) entry which is preliminary data.</text>
</comment>
<evidence type="ECO:0000313" key="8">
    <source>
        <dbReference type="EMBL" id="MBU9723944.1"/>
    </source>
</evidence>
<feature type="binding site" evidence="5">
    <location>
        <position position="224"/>
    </location>
    <ligand>
        <name>Mg(2+)</name>
        <dbReference type="ChEBI" id="CHEBI:18420"/>
        <label>1</label>
    </ligand>
</feature>
<dbReference type="Gene3D" id="3.40.1030.10">
    <property type="entry name" value="Nucleoside phosphorylase/phosphoribosyltransferase catalytic domain"/>
    <property type="match status" value="1"/>
</dbReference>
<dbReference type="EMBL" id="JAHQCR010000088">
    <property type="protein sequence ID" value="MBU9723944.1"/>
    <property type="molecule type" value="Genomic_DNA"/>
</dbReference>
<dbReference type="NCBIfam" id="TIGR01245">
    <property type="entry name" value="trpD"/>
    <property type="match status" value="1"/>
</dbReference>
<feature type="binding site" evidence="5">
    <location>
        <begin position="81"/>
        <end position="82"/>
    </location>
    <ligand>
        <name>5-phospho-alpha-D-ribose 1-diphosphate</name>
        <dbReference type="ChEBI" id="CHEBI:58017"/>
    </ligand>
</feature>
<keyword evidence="5" id="KW-0028">Amino-acid biosynthesis</keyword>
<feature type="domain" description="Glycosyl transferase family 3 N-terminal" evidence="7">
    <location>
        <begin position="3"/>
        <end position="64"/>
    </location>
</feature>
<dbReference type="InterPro" id="IPR036320">
    <property type="entry name" value="Glycosyl_Trfase_fam3_N_dom_sf"/>
</dbReference>
<evidence type="ECO:0000256" key="2">
    <source>
        <dbReference type="ARBA" id="ARBA00022679"/>
    </source>
</evidence>
<keyword evidence="5" id="KW-0479">Metal-binding</keyword>
<dbReference type="SUPFAM" id="SSF47648">
    <property type="entry name" value="Nucleoside phosphorylase/phosphoribosyltransferase N-terminal domain"/>
    <property type="match status" value="1"/>
</dbReference>
<feature type="binding site" evidence="5">
    <location>
        <position position="109"/>
    </location>
    <ligand>
        <name>anthranilate</name>
        <dbReference type="ChEBI" id="CHEBI:16567"/>
        <label>1</label>
    </ligand>
</feature>
<name>A0ABS6K1W7_9BACI</name>
<dbReference type="RefSeq" id="WP_088075092.1">
    <property type="nucleotide sequence ID" value="NZ_JAHQCR010000088.1"/>
</dbReference>
<evidence type="ECO:0000313" key="9">
    <source>
        <dbReference type="Proteomes" id="UP000790580"/>
    </source>
</evidence>
<dbReference type="Pfam" id="PF02885">
    <property type="entry name" value="Glycos_trans_3N"/>
    <property type="match status" value="1"/>
</dbReference>
<comment type="cofactor">
    <cofactor evidence="5">
        <name>Mg(2+)</name>
        <dbReference type="ChEBI" id="CHEBI:18420"/>
    </cofactor>
    <text evidence="5">Binds 2 magnesium ions per monomer.</text>
</comment>
<proteinExistence type="inferred from homology"/>
<evidence type="ECO:0000259" key="7">
    <source>
        <dbReference type="Pfam" id="PF02885"/>
    </source>
</evidence>
<feature type="binding site" evidence="5">
    <location>
        <position position="90"/>
    </location>
    <ligand>
        <name>Mg(2+)</name>
        <dbReference type="ChEBI" id="CHEBI:18420"/>
        <label>1</label>
    </ligand>
</feature>
<feature type="binding site" evidence="5">
    <location>
        <position position="164"/>
    </location>
    <ligand>
        <name>anthranilate</name>
        <dbReference type="ChEBI" id="CHEBI:16567"/>
        <label>2</label>
    </ligand>
</feature>
<evidence type="ECO:0000259" key="6">
    <source>
        <dbReference type="Pfam" id="PF00591"/>
    </source>
</evidence>
<reference evidence="8 9" key="1">
    <citation type="submission" date="2021-06" db="EMBL/GenBank/DDBJ databases">
        <title>Bacillus sp. RD4P76, an endophyte from a halophyte.</title>
        <authorList>
            <person name="Sun J.-Q."/>
        </authorList>
    </citation>
    <scope>NUCLEOTIDE SEQUENCE [LARGE SCALE GENOMIC DNA]</scope>
    <source>
        <strain evidence="8 9">JCM 17098</strain>
    </source>
</reference>
<feature type="binding site" evidence="5">
    <location>
        <position position="223"/>
    </location>
    <ligand>
        <name>Mg(2+)</name>
        <dbReference type="ChEBI" id="CHEBI:18420"/>
        <label>2</label>
    </ligand>
</feature>
<comment type="subunit">
    <text evidence="5">Homodimer.</text>
</comment>
<dbReference type="Gene3D" id="1.20.970.10">
    <property type="entry name" value="Transferase, Pyrimidine Nucleoside Phosphorylase, Chain C"/>
    <property type="match status" value="1"/>
</dbReference>
<feature type="binding site" evidence="5">
    <location>
        <position position="78"/>
    </location>
    <ligand>
        <name>anthranilate</name>
        <dbReference type="ChEBI" id="CHEBI:16567"/>
        <label>1</label>
    </ligand>
</feature>
<evidence type="ECO:0000256" key="1">
    <source>
        <dbReference type="ARBA" id="ARBA00022676"/>
    </source>
</evidence>
<dbReference type="GO" id="GO:0004048">
    <property type="term" value="F:anthranilate phosphoribosyltransferase activity"/>
    <property type="evidence" value="ECO:0007669"/>
    <property type="project" value="UniProtKB-EC"/>
</dbReference>
<dbReference type="InterPro" id="IPR017459">
    <property type="entry name" value="Glycosyl_Trfase_fam3_N_dom"/>
</dbReference>
<comment type="catalytic activity">
    <reaction evidence="5">
        <text>N-(5-phospho-beta-D-ribosyl)anthranilate + diphosphate = 5-phospho-alpha-D-ribose 1-diphosphate + anthranilate</text>
        <dbReference type="Rhea" id="RHEA:11768"/>
        <dbReference type="ChEBI" id="CHEBI:16567"/>
        <dbReference type="ChEBI" id="CHEBI:18277"/>
        <dbReference type="ChEBI" id="CHEBI:33019"/>
        <dbReference type="ChEBI" id="CHEBI:58017"/>
        <dbReference type="EC" id="2.4.2.18"/>
    </reaction>
</comment>
<dbReference type="InterPro" id="IPR000312">
    <property type="entry name" value="Glycosyl_Trfase_fam3"/>
</dbReference>
<feature type="binding site" evidence="5">
    <location>
        <position position="78"/>
    </location>
    <ligand>
        <name>5-phospho-alpha-D-ribose 1-diphosphate</name>
        <dbReference type="ChEBI" id="CHEBI:58017"/>
    </ligand>
</feature>
<gene>
    <name evidence="5 8" type="primary">trpD</name>
    <name evidence="8" type="ORF">KS407_21205</name>
</gene>
<dbReference type="InterPro" id="IPR035902">
    <property type="entry name" value="Nuc_phospho_transferase"/>
</dbReference>
<protein>
    <recommendedName>
        <fullName evidence="5">Anthranilate phosphoribosyltransferase</fullName>
        <ecNumber evidence="5">2.4.2.18</ecNumber>
    </recommendedName>
</protein>
<evidence type="ECO:0000256" key="4">
    <source>
        <dbReference type="ARBA" id="ARBA00023141"/>
    </source>
</evidence>
<dbReference type="PANTHER" id="PTHR43285">
    <property type="entry name" value="ANTHRANILATE PHOSPHORIBOSYLTRANSFERASE"/>
    <property type="match status" value="1"/>
</dbReference>
<keyword evidence="9" id="KW-1185">Reference proteome</keyword>
<dbReference type="EC" id="2.4.2.18" evidence="5"/>
<feature type="domain" description="Glycosyl transferase family 3" evidence="6">
    <location>
        <begin position="72"/>
        <end position="315"/>
    </location>
</feature>
<keyword evidence="4 5" id="KW-0057">Aromatic amino acid biosynthesis</keyword>
<evidence type="ECO:0000256" key="3">
    <source>
        <dbReference type="ARBA" id="ARBA00022822"/>
    </source>
</evidence>
<feature type="binding site" evidence="5">
    <location>
        <begin position="88"/>
        <end position="91"/>
    </location>
    <ligand>
        <name>5-phospho-alpha-D-ribose 1-diphosphate</name>
        <dbReference type="ChEBI" id="CHEBI:58017"/>
    </ligand>
</feature>
<keyword evidence="5" id="KW-0460">Magnesium</keyword>
<feature type="binding site" evidence="5">
    <location>
        <position position="224"/>
    </location>
    <ligand>
        <name>Mg(2+)</name>
        <dbReference type="ChEBI" id="CHEBI:18420"/>
        <label>2</label>
    </ligand>
</feature>
<keyword evidence="3 5" id="KW-0822">Tryptophan biosynthesis</keyword>
<dbReference type="Proteomes" id="UP000790580">
    <property type="component" value="Unassembled WGS sequence"/>
</dbReference>
<evidence type="ECO:0000256" key="5">
    <source>
        <dbReference type="HAMAP-Rule" id="MF_00211"/>
    </source>
</evidence>
<organism evidence="8 9">
    <name type="scientific">Evansella alkalicola</name>
    <dbReference type="NCBI Taxonomy" id="745819"/>
    <lineage>
        <taxon>Bacteria</taxon>
        <taxon>Bacillati</taxon>
        <taxon>Bacillota</taxon>
        <taxon>Bacilli</taxon>
        <taxon>Bacillales</taxon>
        <taxon>Bacillaceae</taxon>
        <taxon>Evansella</taxon>
    </lineage>
</organism>
<dbReference type="SUPFAM" id="SSF52418">
    <property type="entry name" value="Nucleoside phosphorylase/phosphoribosyltransferase catalytic domain"/>
    <property type="match status" value="1"/>
</dbReference>
<feature type="binding site" evidence="5">
    <location>
        <begin position="106"/>
        <end position="114"/>
    </location>
    <ligand>
        <name>5-phospho-alpha-D-ribose 1-diphosphate</name>
        <dbReference type="ChEBI" id="CHEBI:58017"/>
    </ligand>
</feature>
<keyword evidence="1 5" id="KW-0328">Glycosyltransferase</keyword>
<sequence length="337" mass="36385">MSNVIERLLTNETLTEKEAEELLNSLLKGDLHDEQVAAILSILRFRGETVEEIVGFARGMKNNAMKVETKIPVLDTCGTGGDGIGTFNISTAVAILLSSLNIPIAKHGNRSVSSKTGSADVLEALGIPIQTNAVEARKYLENFNLCFLFAPIYHSAMKQVATARKKLGIKTIFNILGPLTNPAGAKRQLIGVYNKNQALKMATASSSLGIERAMFVTGEDGLDEITVTGKTYVSEVNQGKVTQYEITPEELGLERGKIEPILVKSSLESAHVIERAFSGKGPKEAENIILLNAGAAMYVYGKTKTLKEGVSEARKGLGEPVLKQLAMLRNIKEVLAQ</sequence>
<comment type="similarity">
    <text evidence="5">Belongs to the anthranilate phosphoribosyltransferase family.</text>
</comment>
<dbReference type="Pfam" id="PF00591">
    <property type="entry name" value="Glycos_transf_3"/>
    <property type="match status" value="1"/>
</dbReference>
<dbReference type="PANTHER" id="PTHR43285:SF2">
    <property type="entry name" value="ANTHRANILATE PHOSPHORIBOSYLTRANSFERASE"/>
    <property type="match status" value="1"/>
</dbReference>
<comment type="pathway">
    <text evidence="5">Amino-acid biosynthesis; L-tryptophan biosynthesis; L-tryptophan from chorismate: step 2/5.</text>
</comment>
<keyword evidence="2 5" id="KW-0808">Transferase</keyword>
<comment type="function">
    <text evidence="5">Catalyzes the transfer of the phosphoribosyl group of 5-phosphorylribose-1-pyrophosphate (PRPP) to anthranilate to yield N-(5'-phosphoribosyl)-anthranilate (PRA).</text>
</comment>
<dbReference type="InterPro" id="IPR005940">
    <property type="entry name" value="Anthranilate_Pribosyl_Tfrase"/>
</dbReference>
<dbReference type="HAMAP" id="MF_00211">
    <property type="entry name" value="TrpD"/>
    <property type="match status" value="1"/>
</dbReference>
<feature type="binding site" evidence="5">
    <location>
        <position position="118"/>
    </location>
    <ligand>
        <name>5-phospho-alpha-D-ribose 1-diphosphate</name>
        <dbReference type="ChEBI" id="CHEBI:58017"/>
    </ligand>
</feature>